<reference evidence="1" key="1">
    <citation type="submission" date="2022-04" db="EMBL/GenBank/DDBJ databases">
        <title>Genome of the entomopathogenic fungus Entomophthora muscae.</title>
        <authorList>
            <person name="Elya C."/>
            <person name="Lovett B.R."/>
            <person name="Lee E."/>
            <person name="Macias A.M."/>
            <person name="Hajek A.E."/>
            <person name="De Bivort B.L."/>
            <person name="Kasson M.T."/>
            <person name="De Fine Licht H.H."/>
            <person name="Stajich J.E."/>
        </authorList>
    </citation>
    <scope>NUCLEOTIDE SEQUENCE</scope>
    <source>
        <strain evidence="1">Berkeley</strain>
    </source>
</reference>
<keyword evidence="2" id="KW-1185">Reference proteome</keyword>
<comment type="caution">
    <text evidence="1">The sequence shown here is derived from an EMBL/GenBank/DDBJ whole genome shotgun (WGS) entry which is preliminary data.</text>
</comment>
<dbReference type="EMBL" id="QTSX02000961">
    <property type="protein sequence ID" value="KAJ9083619.1"/>
    <property type="molecule type" value="Genomic_DNA"/>
</dbReference>
<name>A0ACC2U995_9FUNG</name>
<evidence type="ECO:0000313" key="2">
    <source>
        <dbReference type="Proteomes" id="UP001165960"/>
    </source>
</evidence>
<sequence>MPRLILCTQAWDPSGPVKSSSYPSAHPLVWNPTPLLANLYIPGYCVPYDDDLSPLLDLVSRSSDEALKVLGDFLWLLDVTGVSLSGGIPCILFVCLALGTFSDWQFQNSSRLFPGETHCQGGSKNIRAW</sequence>
<organism evidence="1 2">
    <name type="scientific">Entomophthora muscae</name>
    <dbReference type="NCBI Taxonomy" id="34485"/>
    <lineage>
        <taxon>Eukaryota</taxon>
        <taxon>Fungi</taxon>
        <taxon>Fungi incertae sedis</taxon>
        <taxon>Zoopagomycota</taxon>
        <taxon>Entomophthoromycotina</taxon>
        <taxon>Entomophthoromycetes</taxon>
        <taxon>Entomophthorales</taxon>
        <taxon>Entomophthoraceae</taxon>
        <taxon>Entomophthora</taxon>
    </lineage>
</organism>
<evidence type="ECO:0000313" key="1">
    <source>
        <dbReference type="EMBL" id="KAJ9083619.1"/>
    </source>
</evidence>
<gene>
    <name evidence="1" type="ORF">DSO57_1032875</name>
</gene>
<accession>A0ACC2U995</accession>
<protein>
    <submittedName>
        <fullName evidence="1">Uncharacterized protein</fullName>
    </submittedName>
</protein>
<dbReference type="Proteomes" id="UP001165960">
    <property type="component" value="Unassembled WGS sequence"/>
</dbReference>
<proteinExistence type="predicted"/>